<evidence type="ECO:0000313" key="1">
    <source>
        <dbReference type="EMBL" id="NIJ09430.1"/>
    </source>
</evidence>
<sequence>MAHIISEFYWTRGLNAHQIKEEELLESLRDYVEVFDHLNHQTYELATLAMNRSNMNAHADPEQLVGSPEALLPQALRNLEKLFLFVGQTENVEETHHFLEERFGFIDLNNAAHGFTNASVAPLRHGVDRRSGIPRDIIELIEKKTEIDRILYEAKGFVNRKDRSSIRSEDKSLIEQYVCKINVPWNYFLQGLIAVGAKFSAGEQTNVYGGTSWRISFNLPVDVPPGMTLICKINLTPYLHDAGVSNGVLVKVKVGDSGKSFSYQIGRGFRESTIALPIRSEDRRSGIIPFDIEIQSVSEIIEEQGRSFNPNPIPFMIQSILLTEMPSLDIESRVEFGLGGTGVNALASGFGEPQAEGLSWSISRTSRLMFQISQRSLIALRADAYAGGNSNIGVEMLIDPLRVPESGVLGQRVTISVPNHQSRSTLLPESKLVTIVVPVEALPNYPGIICLDFVFPDAIPLSEVIEHPDRVNPHSCMFYNLRLVRLLDLGQRSSVDI</sequence>
<evidence type="ECO:0000313" key="2">
    <source>
        <dbReference type="Proteomes" id="UP000727456"/>
    </source>
</evidence>
<keyword evidence="2" id="KW-1185">Reference proteome</keyword>
<dbReference type="InterPro" id="IPR027417">
    <property type="entry name" value="P-loop_NTPase"/>
</dbReference>
<name>A0ABX0U0A1_9SPHN</name>
<organism evidence="1 2">
    <name type="scientific">Sphingomonas vulcanisoli</name>
    <dbReference type="NCBI Taxonomy" id="1658060"/>
    <lineage>
        <taxon>Bacteria</taxon>
        <taxon>Pseudomonadati</taxon>
        <taxon>Pseudomonadota</taxon>
        <taxon>Alphaproteobacteria</taxon>
        <taxon>Sphingomonadales</taxon>
        <taxon>Sphingomonadaceae</taxon>
        <taxon>Sphingomonas</taxon>
    </lineage>
</organism>
<proteinExistence type="predicted"/>
<dbReference type="EMBL" id="JAAOZC010000011">
    <property type="protein sequence ID" value="NIJ09430.1"/>
    <property type="molecule type" value="Genomic_DNA"/>
</dbReference>
<reference evidence="1 2" key="1">
    <citation type="submission" date="2020-03" db="EMBL/GenBank/DDBJ databases">
        <title>Genomic Encyclopedia of Type Strains, Phase III (KMG-III): the genomes of soil and plant-associated and newly described type strains.</title>
        <authorList>
            <person name="Whitman W."/>
        </authorList>
    </citation>
    <scope>NUCLEOTIDE SEQUENCE [LARGE SCALE GENOMIC DNA]</scope>
    <source>
        <strain evidence="1 2">CECT 8804</strain>
    </source>
</reference>
<comment type="caution">
    <text evidence="1">The sequence shown here is derived from an EMBL/GenBank/DDBJ whole genome shotgun (WGS) entry which is preliminary data.</text>
</comment>
<protein>
    <submittedName>
        <fullName evidence="1">Uncharacterized protein</fullName>
    </submittedName>
</protein>
<dbReference type="Gene3D" id="3.40.50.300">
    <property type="entry name" value="P-loop containing nucleotide triphosphate hydrolases"/>
    <property type="match status" value="1"/>
</dbReference>
<gene>
    <name evidence="1" type="ORF">FHS31_003062</name>
</gene>
<dbReference type="Proteomes" id="UP000727456">
    <property type="component" value="Unassembled WGS sequence"/>
</dbReference>
<accession>A0ABX0U0A1</accession>